<evidence type="ECO:0000256" key="7">
    <source>
        <dbReference type="HAMAP-Rule" id="MF_00092"/>
    </source>
</evidence>
<dbReference type="SUPFAM" id="SSF48334">
    <property type="entry name" value="DNA repair protein MutS, domain III"/>
    <property type="match status" value="1"/>
</dbReference>
<feature type="coiled-coil region" evidence="8">
    <location>
        <begin position="524"/>
        <end position="625"/>
    </location>
</feature>
<evidence type="ECO:0000313" key="10">
    <source>
        <dbReference type="EMBL" id="SFF36218.1"/>
    </source>
</evidence>
<dbReference type="FunFam" id="3.40.50.300:FF:001531">
    <property type="entry name" value="Endonuclease MutS2"/>
    <property type="match status" value="1"/>
</dbReference>
<dbReference type="InterPro" id="IPR036187">
    <property type="entry name" value="DNA_mismatch_repair_MutS_sf"/>
</dbReference>
<evidence type="ECO:0000313" key="11">
    <source>
        <dbReference type="Proteomes" id="UP000199513"/>
    </source>
</evidence>
<dbReference type="AlphaFoldDB" id="A0A1I2I3I2"/>
<dbReference type="Pfam" id="PF01713">
    <property type="entry name" value="Smr"/>
    <property type="match status" value="1"/>
</dbReference>
<keyword evidence="4 7" id="KW-0067">ATP-binding</keyword>
<name>A0A1I2I3I2_9BACT</name>
<accession>A0A1I2I3I2</accession>
<evidence type="ECO:0000256" key="4">
    <source>
        <dbReference type="ARBA" id="ARBA00022840"/>
    </source>
</evidence>
<comment type="subunit">
    <text evidence="7">Homodimer. Binds to stalled ribosomes, contacting rRNA.</text>
</comment>
<dbReference type="GO" id="GO:0030983">
    <property type="term" value="F:mismatched DNA binding"/>
    <property type="evidence" value="ECO:0007669"/>
    <property type="project" value="InterPro"/>
</dbReference>
<keyword evidence="7" id="KW-0540">Nuclease</keyword>
<dbReference type="SUPFAM" id="SSF52540">
    <property type="entry name" value="P-loop containing nucleoside triphosphate hydrolases"/>
    <property type="match status" value="1"/>
</dbReference>
<dbReference type="HAMAP" id="MF_00092">
    <property type="entry name" value="MutS2"/>
    <property type="match status" value="1"/>
</dbReference>
<keyword evidence="5 7" id="KW-0694">RNA-binding</keyword>
<keyword evidence="3 7" id="KW-0378">Hydrolase</keyword>
<keyword evidence="1 7" id="KW-0699">rRNA-binding</keyword>
<dbReference type="NCBIfam" id="TIGR01069">
    <property type="entry name" value="mutS2"/>
    <property type="match status" value="1"/>
</dbReference>
<dbReference type="SMART" id="SM00533">
    <property type="entry name" value="MUTSd"/>
    <property type="match status" value="1"/>
</dbReference>
<dbReference type="OrthoDB" id="9808166at2"/>
<dbReference type="InterPro" id="IPR000432">
    <property type="entry name" value="DNA_mismatch_repair_MutS_C"/>
</dbReference>
<dbReference type="SMART" id="SM00463">
    <property type="entry name" value="SMR"/>
    <property type="match status" value="1"/>
</dbReference>
<comment type="similarity">
    <text evidence="7">Belongs to the DNA mismatch repair MutS family. MutS2 subfamily.</text>
</comment>
<feature type="domain" description="Smr" evidence="9">
    <location>
        <begin position="728"/>
        <end position="803"/>
    </location>
</feature>
<dbReference type="SMART" id="SM00534">
    <property type="entry name" value="MUTSac"/>
    <property type="match status" value="1"/>
</dbReference>
<reference evidence="10 11" key="1">
    <citation type="submission" date="2016-10" db="EMBL/GenBank/DDBJ databases">
        <authorList>
            <person name="de Groot N.N."/>
        </authorList>
    </citation>
    <scope>NUCLEOTIDE SEQUENCE [LARGE SCALE GENOMIC DNA]</scope>
    <source>
        <strain>GEY</strain>
        <strain evidence="11">DSM 9560</strain>
    </source>
</reference>
<keyword evidence="8" id="KW-0175">Coiled coil</keyword>
<dbReference type="GO" id="GO:0045910">
    <property type="term" value="P:negative regulation of DNA recombination"/>
    <property type="evidence" value="ECO:0007669"/>
    <property type="project" value="InterPro"/>
</dbReference>
<evidence type="ECO:0000256" key="2">
    <source>
        <dbReference type="ARBA" id="ARBA00022741"/>
    </source>
</evidence>
<gene>
    <name evidence="7" type="primary">mutS2</name>
    <name evidence="7" type="synonym">rqcU</name>
    <name evidence="10" type="ORF">SAMN04488541_102833</name>
</gene>
<dbReference type="GO" id="GO:0072344">
    <property type="term" value="P:rescue of stalled ribosome"/>
    <property type="evidence" value="ECO:0007669"/>
    <property type="project" value="UniProtKB-UniRule"/>
</dbReference>
<organism evidence="10 11">
    <name type="scientific">Thermoflexibacter ruber</name>
    <dbReference type="NCBI Taxonomy" id="1003"/>
    <lineage>
        <taxon>Bacteria</taxon>
        <taxon>Pseudomonadati</taxon>
        <taxon>Bacteroidota</taxon>
        <taxon>Cytophagia</taxon>
        <taxon>Cytophagales</taxon>
        <taxon>Thermoflexibacteraceae</taxon>
        <taxon>Thermoflexibacter</taxon>
    </lineage>
</organism>
<dbReference type="EC" id="3.1.-.-" evidence="7"/>
<proteinExistence type="inferred from homology"/>
<dbReference type="Pfam" id="PF00488">
    <property type="entry name" value="MutS_V"/>
    <property type="match status" value="1"/>
</dbReference>
<dbReference type="Gene3D" id="3.40.50.300">
    <property type="entry name" value="P-loop containing nucleotide triphosphate hydrolases"/>
    <property type="match status" value="1"/>
</dbReference>
<keyword evidence="2 7" id="KW-0547">Nucleotide-binding</keyword>
<dbReference type="STRING" id="1003.SAMN04488541_102833"/>
<dbReference type="InterPro" id="IPR045076">
    <property type="entry name" value="MutS"/>
</dbReference>
<dbReference type="EMBL" id="FONY01000028">
    <property type="protein sequence ID" value="SFF36218.1"/>
    <property type="molecule type" value="Genomic_DNA"/>
</dbReference>
<evidence type="ECO:0000256" key="3">
    <source>
        <dbReference type="ARBA" id="ARBA00022801"/>
    </source>
</evidence>
<dbReference type="InterPro" id="IPR027417">
    <property type="entry name" value="P-loop_NTPase"/>
</dbReference>
<dbReference type="Pfam" id="PF20297">
    <property type="entry name" value="MSSS"/>
    <property type="match status" value="1"/>
</dbReference>
<dbReference type="EC" id="3.6.4.-" evidence="7"/>
<sequence length="803" mass="91726">MLYPKNFEEKIGFDKIRELLKEECSGTLGQSFVDKIRFSDNYEVILKLLRQTDEFIKIIQAGEPFPNSYFLDVNASLDKARIENTFLLEDEFQDLKMSLGTFFKCIEFLEKKDEKFFPTLKELCNNLHIDKTLLKEIERIIDDRGKVRNNASPELQRIRSSMLEAQNSVRKKLDAILKSLKGQNLVNEDTSLTIREGRMVIPLAVEYKRRIKGFVHDTSSSGQTVYIEPEEVLEINNEIRELEYEERREIVRILTALTDKVRPHVPDLKKAYSFLGIIDFIRAKAQFSLKIGANFPDLDRKPALNWYNAKHPLLFLNFQKQGKNVVPLNISLDEKNRILLISGPNAGGKSVCLKTVGLLQYMLQCGLLISAMEGAKCGIFENLFIDIGDEQSIENDLSTYSSHLKNMKHFTLFANERTLCLIDEFGTGTEPQLGGAIAEAILEDLNQKKAYGVITTHYANLKVFAENTEGVINGAMRYDVKQLEPLFELEIGTPGSSFALEIAQKIGLPRSITQSARQKVGKDKIDMEKLLTELELDKKFYREKNKELQETQKQLDKTLKEYEKLKNFLETNRKQLMNEAKAQAKSLLKEANQKIEGVIKEIKDSQAEKEKTKTLRKELDEYKENLKPEIVVIDNEEENPTEEVEEIGGNIEVGDFVKLKDQNAVGEVLAIRNKDVTVSIGDLKSTIKLNRLVKIKRKTYEQATKKPVAPAYTSMDMIEKMQNFSSRLDVRGDRAEEALAKVATLIDEAIYLNQHELYIVHGKGDGILRNLIREHLRNYKEVASMQDEHADRGGVGVTIVKLK</sequence>
<evidence type="ECO:0000256" key="6">
    <source>
        <dbReference type="ARBA" id="ARBA00023125"/>
    </source>
</evidence>
<comment type="function">
    <text evidence="7">Endonuclease that is involved in the suppression of homologous recombination and thus may have a key role in the control of bacterial genetic diversity.</text>
</comment>
<keyword evidence="11" id="KW-1185">Reference proteome</keyword>
<dbReference type="GO" id="GO:0006298">
    <property type="term" value="P:mismatch repair"/>
    <property type="evidence" value="ECO:0007669"/>
    <property type="project" value="InterPro"/>
</dbReference>
<evidence type="ECO:0000256" key="1">
    <source>
        <dbReference type="ARBA" id="ARBA00022730"/>
    </source>
</evidence>
<dbReference type="InterPro" id="IPR036063">
    <property type="entry name" value="Smr_dom_sf"/>
</dbReference>
<keyword evidence="7" id="KW-0255">Endonuclease</keyword>
<dbReference type="InterPro" id="IPR002625">
    <property type="entry name" value="Smr_dom"/>
</dbReference>
<comment type="function">
    <text evidence="7">Acts as a ribosome collision sensor, splitting the ribosome into its 2 subunits. Detects stalled/collided 70S ribosomes which it binds and splits by an ATP-hydrolysis driven conformational change. Acts upstream of the ribosome quality control system (RQC), a ribosome-associated complex that mediates the extraction of incompletely synthesized nascent chains from stalled ribosomes and their subsequent degradation. Probably generates substrates for RQC.</text>
</comment>
<dbReference type="PROSITE" id="PS50828">
    <property type="entry name" value="SMR"/>
    <property type="match status" value="1"/>
</dbReference>
<dbReference type="InterPro" id="IPR007696">
    <property type="entry name" value="DNA_mismatch_repair_MutS_core"/>
</dbReference>
<dbReference type="SUPFAM" id="SSF160443">
    <property type="entry name" value="SMR domain-like"/>
    <property type="match status" value="1"/>
</dbReference>
<keyword evidence="6 7" id="KW-0238">DNA-binding</keyword>
<dbReference type="GO" id="GO:0043023">
    <property type="term" value="F:ribosomal large subunit binding"/>
    <property type="evidence" value="ECO:0007669"/>
    <property type="project" value="UniProtKB-UniRule"/>
</dbReference>
<dbReference type="Gene3D" id="3.30.1370.110">
    <property type="match status" value="1"/>
</dbReference>
<dbReference type="GO" id="GO:0140664">
    <property type="term" value="F:ATP-dependent DNA damage sensor activity"/>
    <property type="evidence" value="ECO:0007669"/>
    <property type="project" value="InterPro"/>
</dbReference>
<protein>
    <recommendedName>
        <fullName evidence="7">Endonuclease MutS2</fullName>
        <ecNumber evidence="7">3.1.-.-</ecNumber>
    </recommendedName>
    <alternativeName>
        <fullName evidence="7">Ribosome-associated protein quality control-upstream factor</fullName>
        <shortName evidence="7">RQC-upstream factor</shortName>
        <shortName evidence="7">RqcU</shortName>
        <ecNumber evidence="7">3.6.4.-</ecNumber>
    </alternativeName>
</protein>
<dbReference type="GO" id="GO:0005524">
    <property type="term" value="F:ATP binding"/>
    <property type="evidence" value="ECO:0007669"/>
    <property type="project" value="UniProtKB-UniRule"/>
</dbReference>
<dbReference type="GO" id="GO:0019843">
    <property type="term" value="F:rRNA binding"/>
    <property type="evidence" value="ECO:0007669"/>
    <property type="project" value="UniProtKB-UniRule"/>
</dbReference>
<evidence type="ECO:0000256" key="5">
    <source>
        <dbReference type="ARBA" id="ARBA00022884"/>
    </source>
</evidence>
<feature type="binding site" evidence="7">
    <location>
        <begin position="343"/>
        <end position="350"/>
    </location>
    <ligand>
        <name>ATP</name>
        <dbReference type="ChEBI" id="CHEBI:30616"/>
    </ligand>
</feature>
<dbReference type="PANTHER" id="PTHR48466:SF2">
    <property type="entry name" value="OS10G0509000 PROTEIN"/>
    <property type="match status" value="1"/>
</dbReference>
<evidence type="ECO:0000259" key="9">
    <source>
        <dbReference type="PROSITE" id="PS50828"/>
    </source>
</evidence>
<dbReference type="RefSeq" id="WP_091548136.1">
    <property type="nucleotide sequence ID" value="NZ_FONY01000028.1"/>
</dbReference>
<dbReference type="GO" id="GO:0004519">
    <property type="term" value="F:endonuclease activity"/>
    <property type="evidence" value="ECO:0007669"/>
    <property type="project" value="UniProtKB-UniRule"/>
</dbReference>
<dbReference type="InterPro" id="IPR005747">
    <property type="entry name" value="MutS2"/>
</dbReference>
<evidence type="ECO:0000256" key="8">
    <source>
        <dbReference type="SAM" id="Coils"/>
    </source>
</evidence>
<dbReference type="PIRSF" id="PIRSF005814">
    <property type="entry name" value="MutS_YshD"/>
    <property type="match status" value="1"/>
</dbReference>
<dbReference type="GO" id="GO:0016887">
    <property type="term" value="F:ATP hydrolysis activity"/>
    <property type="evidence" value="ECO:0007669"/>
    <property type="project" value="InterPro"/>
</dbReference>
<dbReference type="Proteomes" id="UP000199513">
    <property type="component" value="Unassembled WGS sequence"/>
</dbReference>
<dbReference type="InterPro" id="IPR046893">
    <property type="entry name" value="MSSS"/>
</dbReference>
<dbReference type="PANTHER" id="PTHR48466">
    <property type="entry name" value="OS10G0509000 PROTEIN-RELATED"/>
    <property type="match status" value="1"/>
</dbReference>